<name>A0A176W2U4_MARPO</name>
<organism evidence="2 3">
    <name type="scientific">Marchantia polymorpha subsp. ruderalis</name>
    <dbReference type="NCBI Taxonomy" id="1480154"/>
    <lineage>
        <taxon>Eukaryota</taxon>
        <taxon>Viridiplantae</taxon>
        <taxon>Streptophyta</taxon>
        <taxon>Embryophyta</taxon>
        <taxon>Marchantiophyta</taxon>
        <taxon>Marchantiopsida</taxon>
        <taxon>Marchantiidae</taxon>
        <taxon>Marchantiales</taxon>
        <taxon>Marchantiaceae</taxon>
        <taxon>Marchantia</taxon>
    </lineage>
</organism>
<dbReference type="Proteomes" id="UP000077202">
    <property type="component" value="Unassembled WGS sequence"/>
</dbReference>
<keyword evidence="3" id="KW-1185">Reference proteome</keyword>
<reference evidence="2" key="1">
    <citation type="submission" date="2016-03" db="EMBL/GenBank/DDBJ databases">
        <title>Mechanisms controlling the formation of the plant cell surface in tip-growing cells are functionally conserved among land plants.</title>
        <authorList>
            <person name="Honkanen S."/>
            <person name="Jones V.A."/>
            <person name="Morieri G."/>
            <person name="Champion C."/>
            <person name="Hetherington A.J."/>
            <person name="Kelly S."/>
            <person name="Saint-Marcoux D."/>
            <person name="Proust H."/>
            <person name="Prescott H."/>
            <person name="Dolan L."/>
        </authorList>
    </citation>
    <scope>NUCLEOTIDE SEQUENCE [LARGE SCALE GENOMIC DNA]</scope>
    <source>
        <tissue evidence="2">Whole gametophyte</tissue>
    </source>
</reference>
<gene>
    <name evidence="2" type="ORF">AXG93_2015s1040</name>
</gene>
<comment type="caution">
    <text evidence="2">The sequence shown here is derived from an EMBL/GenBank/DDBJ whole genome shotgun (WGS) entry which is preliminary data.</text>
</comment>
<feature type="compositionally biased region" description="Basic and acidic residues" evidence="1">
    <location>
        <begin position="89"/>
        <end position="102"/>
    </location>
</feature>
<evidence type="ECO:0000313" key="2">
    <source>
        <dbReference type="EMBL" id="OAE27378.1"/>
    </source>
</evidence>
<sequence length="151" mass="16140">MAGKRNGCKAERGQQMLQRGIQSMELIANKARESSAMVHPAEVNSQRITAGTASDPLHSCKGLPQGPEEEAHRTPNGTENGTMGLAVPKIERSHAEGRRPEEKGLELVELIATLRSRIGADRARGGGRGRGRIRGMRGNAELVGLASDGLR</sequence>
<proteinExistence type="predicted"/>
<dbReference type="AlphaFoldDB" id="A0A176W2U4"/>
<evidence type="ECO:0000313" key="3">
    <source>
        <dbReference type="Proteomes" id="UP000077202"/>
    </source>
</evidence>
<accession>A0A176W2U4</accession>
<protein>
    <submittedName>
        <fullName evidence="2">Uncharacterized protein</fullName>
    </submittedName>
</protein>
<feature type="region of interest" description="Disordered" evidence="1">
    <location>
        <begin position="50"/>
        <end position="102"/>
    </location>
</feature>
<dbReference type="EMBL" id="LVLJ01001907">
    <property type="protein sequence ID" value="OAE27378.1"/>
    <property type="molecule type" value="Genomic_DNA"/>
</dbReference>
<evidence type="ECO:0000256" key="1">
    <source>
        <dbReference type="SAM" id="MobiDB-lite"/>
    </source>
</evidence>